<dbReference type="RefSeq" id="WP_077848854.1">
    <property type="nucleotide sequence ID" value="NZ_LZZM01000198.1"/>
</dbReference>
<dbReference type="GO" id="GO:0015562">
    <property type="term" value="F:efflux transmembrane transporter activity"/>
    <property type="evidence" value="ECO:0007669"/>
    <property type="project" value="InterPro"/>
</dbReference>
<proteinExistence type="predicted"/>
<feature type="region of interest" description="Disordered" evidence="6">
    <location>
        <begin position="75"/>
        <end position="96"/>
    </location>
</feature>
<dbReference type="GO" id="GO:0015288">
    <property type="term" value="F:porin activity"/>
    <property type="evidence" value="ECO:0007669"/>
    <property type="project" value="TreeGrafter"/>
</dbReference>
<keyword evidence="3" id="KW-0812">Transmembrane</keyword>
<comment type="caution">
    <text evidence="8">The sequence shown here is derived from an EMBL/GenBank/DDBJ whole genome shotgun (WGS) entry which is preliminary data.</text>
</comment>
<evidence type="ECO:0000256" key="3">
    <source>
        <dbReference type="ARBA" id="ARBA00022692"/>
    </source>
</evidence>
<dbReference type="SUPFAM" id="SSF56954">
    <property type="entry name" value="Outer membrane efflux proteins (OEP)"/>
    <property type="match status" value="1"/>
</dbReference>
<evidence type="ECO:0000313" key="9">
    <source>
        <dbReference type="Proteomes" id="UP000190890"/>
    </source>
</evidence>
<feature type="signal peptide" evidence="7">
    <location>
        <begin position="1"/>
        <end position="28"/>
    </location>
</feature>
<sequence length="391" mass="45159">MKKVFISFLIMTLMLTKISLVNISSVQAATTDTAVTTNKDVIKVSLSNIREIVIDNNLDLKIKDNELKIAKENREEAKDTYDDTTKPTKEEYTDYNTDGTSVFDSTNYESALSEYNSAKKAYETAKEAYKTAKTSYDKNVESVVYTAQQAYISYLNDLSTKKISEDTANYNEKKAQIYKLQYEKGFISKKDYLSKLQSNTSVNDLNEAKDTEELNRIKLCNTLGIDPEENIIFNTDITVDFLVISKINYEDDLEQMLNNNLDIELKHDNIDDLEDEEDTYDDNDQDDIYDYKYENAEIALKQAKNTAETDFKGKYNELMASYNSLKNSYDKILQEQNNFDVTEVKYDYGFISKNELDSGKITVDKDNASFVKARNECYLKYLKYIEMKEGY</sequence>
<keyword evidence="9" id="KW-1185">Reference proteome</keyword>
<evidence type="ECO:0000256" key="7">
    <source>
        <dbReference type="SAM" id="SignalP"/>
    </source>
</evidence>
<protein>
    <submittedName>
        <fullName evidence="8">Outer membrane efflux protein</fullName>
    </submittedName>
</protein>
<dbReference type="AlphaFoldDB" id="A0A1S8TA23"/>
<evidence type="ECO:0000256" key="5">
    <source>
        <dbReference type="ARBA" id="ARBA00023237"/>
    </source>
</evidence>
<name>A0A1S8TA23_9CLOT</name>
<feature type="chain" id="PRO_5012164789" evidence="7">
    <location>
        <begin position="29"/>
        <end position="391"/>
    </location>
</feature>
<dbReference type="GO" id="GO:1990281">
    <property type="term" value="C:efflux pump complex"/>
    <property type="evidence" value="ECO:0007669"/>
    <property type="project" value="TreeGrafter"/>
</dbReference>
<dbReference type="OrthoDB" id="1894507at2"/>
<dbReference type="Gene3D" id="1.20.1600.10">
    <property type="entry name" value="Outer membrane efflux proteins (OEP)"/>
    <property type="match status" value="1"/>
</dbReference>
<reference evidence="8 9" key="1">
    <citation type="submission" date="2016-05" db="EMBL/GenBank/DDBJ databases">
        <title>Microbial solvent formation.</title>
        <authorList>
            <person name="Poehlein A."/>
            <person name="Montoya Solano J.D."/>
            <person name="Flitsch S."/>
            <person name="Krabben P."/>
            <person name="Duerre P."/>
            <person name="Daniel R."/>
        </authorList>
    </citation>
    <scope>NUCLEOTIDE SEQUENCE [LARGE SCALE GENOMIC DNA]</scope>
    <source>
        <strain evidence="8 9">DSM 2619</strain>
    </source>
</reference>
<keyword evidence="5" id="KW-0998">Cell outer membrane</keyword>
<organism evidence="8 9">
    <name type="scientific">Clostridium puniceum</name>
    <dbReference type="NCBI Taxonomy" id="29367"/>
    <lineage>
        <taxon>Bacteria</taxon>
        <taxon>Bacillati</taxon>
        <taxon>Bacillota</taxon>
        <taxon>Clostridia</taxon>
        <taxon>Eubacteriales</taxon>
        <taxon>Clostridiaceae</taxon>
        <taxon>Clostridium</taxon>
    </lineage>
</organism>
<dbReference type="PANTHER" id="PTHR30026">
    <property type="entry name" value="OUTER MEMBRANE PROTEIN TOLC"/>
    <property type="match status" value="1"/>
</dbReference>
<keyword evidence="2" id="KW-1134">Transmembrane beta strand</keyword>
<evidence type="ECO:0000256" key="1">
    <source>
        <dbReference type="ARBA" id="ARBA00004442"/>
    </source>
</evidence>
<comment type="subcellular location">
    <subcellularLocation>
        <location evidence="1">Cell outer membrane</location>
    </subcellularLocation>
</comment>
<evidence type="ECO:0000256" key="2">
    <source>
        <dbReference type="ARBA" id="ARBA00022452"/>
    </source>
</evidence>
<dbReference type="Proteomes" id="UP000190890">
    <property type="component" value="Unassembled WGS sequence"/>
</dbReference>
<dbReference type="STRING" id="29367.CLPUN_38700"/>
<evidence type="ECO:0000256" key="4">
    <source>
        <dbReference type="ARBA" id="ARBA00023136"/>
    </source>
</evidence>
<keyword evidence="4" id="KW-0472">Membrane</keyword>
<dbReference type="EMBL" id="LZZM01000198">
    <property type="protein sequence ID" value="OOM74522.1"/>
    <property type="molecule type" value="Genomic_DNA"/>
</dbReference>
<dbReference type="GO" id="GO:0009279">
    <property type="term" value="C:cell outer membrane"/>
    <property type="evidence" value="ECO:0007669"/>
    <property type="project" value="UniProtKB-SubCell"/>
</dbReference>
<keyword evidence="7" id="KW-0732">Signal</keyword>
<evidence type="ECO:0000256" key="6">
    <source>
        <dbReference type="SAM" id="MobiDB-lite"/>
    </source>
</evidence>
<dbReference type="PANTHER" id="PTHR30026:SF20">
    <property type="entry name" value="OUTER MEMBRANE PROTEIN TOLC"/>
    <property type="match status" value="1"/>
</dbReference>
<dbReference type="InterPro" id="IPR051906">
    <property type="entry name" value="TolC-like"/>
</dbReference>
<feature type="compositionally biased region" description="Basic and acidic residues" evidence="6">
    <location>
        <begin position="75"/>
        <end position="92"/>
    </location>
</feature>
<accession>A0A1S8TA23</accession>
<gene>
    <name evidence="8" type="ORF">CLPUN_38700</name>
</gene>
<evidence type="ECO:0000313" key="8">
    <source>
        <dbReference type="EMBL" id="OOM74522.1"/>
    </source>
</evidence>